<dbReference type="InterPro" id="IPR023997">
    <property type="entry name" value="TonB-dep_OMP_SusC/RagA_CS"/>
</dbReference>
<organism evidence="10 11">
    <name type="scientific">Nemorincola caseinilytica</name>
    <dbReference type="NCBI Taxonomy" id="2054315"/>
    <lineage>
        <taxon>Bacteria</taxon>
        <taxon>Pseudomonadati</taxon>
        <taxon>Bacteroidota</taxon>
        <taxon>Chitinophagia</taxon>
        <taxon>Chitinophagales</taxon>
        <taxon>Chitinophagaceae</taxon>
        <taxon>Nemorincola</taxon>
    </lineage>
</organism>
<dbReference type="NCBIfam" id="TIGR04057">
    <property type="entry name" value="SusC_RagA_signa"/>
    <property type="match status" value="1"/>
</dbReference>
<dbReference type="Pfam" id="PF13715">
    <property type="entry name" value="CarbopepD_reg_2"/>
    <property type="match status" value="1"/>
</dbReference>
<evidence type="ECO:0000256" key="3">
    <source>
        <dbReference type="ARBA" id="ARBA00022452"/>
    </source>
</evidence>
<comment type="caution">
    <text evidence="10">The sequence shown here is derived from an EMBL/GenBank/DDBJ whole genome shotgun (WGS) entry which is preliminary data.</text>
</comment>
<keyword evidence="11" id="KW-1185">Reference proteome</keyword>
<dbReference type="Gene3D" id="2.40.170.20">
    <property type="entry name" value="TonB-dependent receptor, beta-barrel domain"/>
    <property type="match status" value="1"/>
</dbReference>
<evidence type="ECO:0000256" key="8">
    <source>
        <dbReference type="SAM" id="SignalP"/>
    </source>
</evidence>
<dbReference type="InterPro" id="IPR039426">
    <property type="entry name" value="TonB-dep_rcpt-like"/>
</dbReference>
<dbReference type="EMBL" id="BAABFA010000019">
    <property type="protein sequence ID" value="GAA4468517.1"/>
    <property type="molecule type" value="Genomic_DNA"/>
</dbReference>
<sequence>MKTFLTFLMFLLLSHSATLAQGGRRITGKVVDEKGVVLPGVVVNGKNSQVGTVTDVDGNYAITVPDGVNILVYQYVGYERIERPIGPDSVMNVNMLIEAHTLEGAVVTANAVRREKRELGYATTQITGSELTTGGNTSPINALVGKAAGVNINSTANAPGSSSRIVLRGGSSLTGNNQALIVVDGVPINNSNFATNGNIGNLSNQVDYGNRANDINPDDIESISVLKGPAATALYGSMASNGAIMITTKKGRKRTGPSKTDIEVSSSYELSSILKYPDLQNTYGQGNIYEGIRDDRRENFSWGEKFNGQIRPWGQIINGEQQIKPYEALPNNVRDFFDVGQTWNNNVGMNGGNENAAYRLSLGSLNSKSIFPGKTYDRYNVGFNGNAELSNKVTSSINVNYVKINSDLPGFGQREASVLDNLYQTPRDIPISHLKDLSDPFNSINYTDATGVQRYGYYGAYALNPYYTLQEFKNLNDVDRIFGNFIIGYKPATWLTITNRLAADNIADRRFQLAPKFNSEPFDPLYTGAPHINNGRYSEDIYNTSNIFNDLMITYDRNVAKDLHLNVLLAQNYSQFRTSNTFASTNEEGGLITPGYYNLSNSNGTPLTANNLSLVRRVGLYSTVSAGYKNMLFLGLNMRNDWSSTIKNSYFYYGANTSFVFTELMEGDLKDKVWNYGKFRVSYGSVGNDAPPYSDQTTYTRAIANGNFGSTIFPFGGIGAFSYDNTLGLGNIQPEFSEEFEIGTEDAFWNNRITVDFSYYNKRSRNQIVPVPVATSSGFTAKFVNTGLITNSGVELAMRVTVLRAAGMKWDIYGTYTRNRNEVKEIFAGTDQIVLGGISGMSIVAAVGKPYGTFYTTGHELTADGRMIVDSATGIPKVSTTAMYYATYLPDYQASLGTSFSYKGFGVNVLFDTKQGGIIYSRTRDVLGFVGTSKETEDREEQVWANSAYLGSDGQYHNNTTPYMPYSYYTSAGLRPESENLVNASYVKLREASISYNLPAKWFTNIFIGSATVSVYGNNLFIWTPASNQYVDPEVNSSGAGNAQGFDFSAQPSLRRYGINLKFTF</sequence>
<dbReference type="PROSITE" id="PS52016">
    <property type="entry name" value="TONB_DEPENDENT_REC_3"/>
    <property type="match status" value="1"/>
</dbReference>
<dbReference type="RefSeq" id="WP_345083958.1">
    <property type="nucleotide sequence ID" value="NZ_BAABFA010000019.1"/>
</dbReference>
<evidence type="ECO:0000256" key="6">
    <source>
        <dbReference type="ARBA" id="ARBA00023237"/>
    </source>
</evidence>
<evidence type="ECO:0000256" key="4">
    <source>
        <dbReference type="ARBA" id="ARBA00022692"/>
    </source>
</evidence>
<feature type="chain" id="PRO_5045870623" evidence="8">
    <location>
        <begin position="21"/>
        <end position="1065"/>
    </location>
</feature>
<protein>
    <submittedName>
        <fullName evidence="10">SusC/RagA family TonB-linked outer membrane protein</fullName>
    </submittedName>
</protein>
<keyword evidence="5 7" id="KW-0472">Membrane</keyword>
<keyword evidence="6 7" id="KW-0998">Cell outer membrane</keyword>
<dbReference type="InterPro" id="IPR037066">
    <property type="entry name" value="Plug_dom_sf"/>
</dbReference>
<evidence type="ECO:0000256" key="1">
    <source>
        <dbReference type="ARBA" id="ARBA00004571"/>
    </source>
</evidence>
<comment type="subcellular location">
    <subcellularLocation>
        <location evidence="1 7">Cell outer membrane</location>
        <topology evidence="1 7">Multi-pass membrane protein</topology>
    </subcellularLocation>
</comment>
<reference evidence="11" key="1">
    <citation type="journal article" date="2019" name="Int. J. Syst. Evol. Microbiol.">
        <title>The Global Catalogue of Microorganisms (GCM) 10K type strain sequencing project: providing services to taxonomists for standard genome sequencing and annotation.</title>
        <authorList>
            <consortium name="The Broad Institute Genomics Platform"/>
            <consortium name="The Broad Institute Genome Sequencing Center for Infectious Disease"/>
            <person name="Wu L."/>
            <person name="Ma J."/>
        </authorList>
    </citation>
    <scope>NUCLEOTIDE SEQUENCE [LARGE SCALE GENOMIC DNA]</scope>
    <source>
        <strain evidence="11">JCM 32105</strain>
    </source>
</reference>
<dbReference type="InterPro" id="IPR012910">
    <property type="entry name" value="Plug_dom"/>
</dbReference>
<dbReference type="Gene3D" id="2.60.40.1120">
    <property type="entry name" value="Carboxypeptidase-like, regulatory domain"/>
    <property type="match status" value="1"/>
</dbReference>
<keyword evidence="8" id="KW-0732">Signal</keyword>
<dbReference type="SUPFAM" id="SSF49464">
    <property type="entry name" value="Carboxypeptidase regulatory domain-like"/>
    <property type="match status" value="1"/>
</dbReference>
<name>A0ABP8NP14_9BACT</name>
<comment type="similarity">
    <text evidence="7">Belongs to the TonB-dependent receptor family.</text>
</comment>
<evidence type="ECO:0000256" key="2">
    <source>
        <dbReference type="ARBA" id="ARBA00022448"/>
    </source>
</evidence>
<dbReference type="Proteomes" id="UP001500067">
    <property type="component" value="Unassembled WGS sequence"/>
</dbReference>
<dbReference type="NCBIfam" id="TIGR04056">
    <property type="entry name" value="OMP_RagA_SusC"/>
    <property type="match status" value="1"/>
</dbReference>
<feature type="domain" description="TonB-dependent receptor plug" evidence="9">
    <location>
        <begin position="116"/>
        <end position="243"/>
    </location>
</feature>
<dbReference type="Pfam" id="PF07715">
    <property type="entry name" value="Plug"/>
    <property type="match status" value="1"/>
</dbReference>
<feature type="signal peptide" evidence="8">
    <location>
        <begin position="1"/>
        <end position="20"/>
    </location>
</feature>
<evidence type="ECO:0000256" key="7">
    <source>
        <dbReference type="PROSITE-ProRule" id="PRU01360"/>
    </source>
</evidence>
<evidence type="ECO:0000256" key="5">
    <source>
        <dbReference type="ARBA" id="ARBA00023136"/>
    </source>
</evidence>
<gene>
    <name evidence="10" type="ORF">GCM10023093_26250</name>
</gene>
<keyword evidence="3 7" id="KW-1134">Transmembrane beta strand</keyword>
<evidence type="ECO:0000259" key="9">
    <source>
        <dbReference type="Pfam" id="PF07715"/>
    </source>
</evidence>
<keyword evidence="4 7" id="KW-0812">Transmembrane</keyword>
<keyword evidence="2 7" id="KW-0813">Transport</keyword>
<evidence type="ECO:0000313" key="10">
    <source>
        <dbReference type="EMBL" id="GAA4468517.1"/>
    </source>
</evidence>
<dbReference type="InterPro" id="IPR008969">
    <property type="entry name" value="CarboxyPept-like_regulatory"/>
</dbReference>
<accession>A0ABP8NP14</accession>
<dbReference type="SUPFAM" id="SSF56935">
    <property type="entry name" value="Porins"/>
    <property type="match status" value="1"/>
</dbReference>
<dbReference type="InterPro" id="IPR036942">
    <property type="entry name" value="Beta-barrel_TonB_sf"/>
</dbReference>
<dbReference type="Gene3D" id="2.170.130.10">
    <property type="entry name" value="TonB-dependent receptor, plug domain"/>
    <property type="match status" value="1"/>
</dbReference>
<evidence type="ECO:0000313" key="11">
    <source>
        <dbReference type="Proteomes" id="UP001500067"/>
    </source>
</evidence>
<proteinExistence type="inferred from homology"/>
<dbReference type="InterPro" id="IPR023996">
    <property type="entry name" value="TonB-dep_OMP_SusC/RagA"/>
</dbReference>